<reference evidence="3" key="1">
    <citation type="journal article" date="2019" name="Int. J. Syst. Evol. Microbiol.">
        <title>The Global Catalogue of Microorganisms (GCM) 10K type strain sequencing project: providing services to taxonomists for standard genome sequencing and annotation.</title>
        <authorList>
            <consortium name="The Broad Institute Genomics Platform"/>
            <consortium name="The Broad Institute Genome Sequencing Center for Infectious Disease"/>
            <person name="Wu L."/>
            <person name="Ma J."/>
        </authorList>
    </citation>
    <scope>NUCLEOTIDE SEQUENCE [LARGE SCALE GENOMIC DNA]</scope>
    <source>
        <strain evidence="3">CGMCC 4.1467</strain>
    </source>
</reference>
<keyword evidence="3" id="KW-1185">Reference proteome</keyword>
<name>A0ABW2L3L1_9BACT</name>
<dbReference type="InterPro" id="IPR009057">
    <property type="entry name" value="Homeodomain-like_sf"/>
</dbReference>
<comment type="caution">
    <text evidence="2">The sequence shown here is derived from an EMBL/GenBank/DDBJ whole genome shotgun (WGS) entry which is preliminary data.</text>
</comment>
<sequence length="96" mass="11261">MNRRIQERWAVEVLILRAAKAGHTFKTAARLGGIHRSTLYRWIAKNEGFARRFRAAWSGGETRRNYRNWLNHPFRGMRPPTGKGTRRVPRYGRARG</sequence>
<organism evidence="2 3">
    <name type="scientific">Haloferula chungangensis</name>
    <dbReference type="NCBI Taxonomy" id="1048331"/>
    <lineage>
        <taxon>Bacteria</taxon>
        <taxon>Pseudomonadati</taxon>
        <taxon>Verrucomicrobiota</taxon>
        <taxon>Verrucomicrobiia</taxon>
        <taxon>Verrucomicrobiales</taxon>
        <taxon>Verrucomicrobiaceae</taxon>
        <taxon>Haloferula</taxon>
    </lineage>
</organism>
<feature type="compositionally biased region" description="Basic residues" evidence="1">
    <location>
        <begin position="84"/>
        <end position="96"/>
    </location>
</feature>
<feature type="region of interest" description="Disordered" evidence="1">
    <location>
        <begin position="72"/>
        <end position="96"/>
    </location>
</feature>
<gene>
    <name evidence="2" type="ORF">ACFQY0_03035</name>
</gene>
<dbReference type="RefSeq" id="WP_379708958.1">
    <property type="nucleotide sequence ID" value="NZ_JBHTBS010000001.1"/>
</dbReference>
<dbReference type="Gene3D" id="1.10.10.60">
    <property type="entry name" value="Homeodomain-like"/>
    <property type="match status" value="1"/>
</dbReference>
<dbReference type="EMBL" id="JBHTBS010000001">
    <property type="protein sequence ID" value="MFC7336140.1"/>
    <property type="molecule type" value="Genomic_DNA"/>
</dbReference>
<evidence type="ECO:0000313" key="3">
    <source>
        <dbReference type="Proteomes" id="UP001596472"/>
    </source>
</evidence>
<dbReference type="SUPFAM" id="SSF46689">
    <property type="entry name" value="Homeodomain-like"/>
    <property type="match status" value="1"/>
</dbReference>
<proteinExistence type="predicted"/>
<accession>A0ABW2L3L1</accession>
<evidence type="ECO:0000313" key="2">
    <source>
        <dbReference type="EMBL" id="MFC7336140.1"/>
    </source>
</evidence>
<dbReference type="Pfam" id="PF13384">
    <property type="entry name" value="HTH_23"/>
    <property type="match status" value="1"/>
</dbReference>
<dbReference type="Proteomes" id="UP001596472">
    <property type="component" value="Unassembled WGS sequence"/>
</dbReference>
<protein>
    <submittedName>
        <fullName evidence="2">Helix-turn-helix domain-containing protein</fullName>
    </submittedName>
</protein>
<evidence type="ECO:0000256" key="1">
    <source>
        <dbReference type="SAM" id="MobiDB-lite"/>
    </source>
</evidence>